<evidence type="ECO:0000256" key="1">
    <source>
        <dbReference type="ARBA" id="ARBA00004123"/>
    </source>
</evidence>
<dbReference type="InParanoid" id="I3JIK3"/>
<dbReference type="GO" id="GO:0005634">
    <property type="term" value="C:nucleus"/>
    <property type="evidence" value="ECO:0007669"/>
    <property type="project" value="UniProtKB-SubCell"/>
</dbReference>
<reference evidence="9" key="1">
    <citation type="submission" date="2025-08" db="UniProtKB">
        <authorList>
            <consortium name="Ensembl"/>
        </authorList>
    </citation>
    <scope>IDENTIFICATION</scope>
</reference>
<protein>
    <recommendedName>
        <fullName evidence="8">C2H2-type domain-containing protein</fullName>
    </recommendedName>
</protein>
<feature type="compositionally biased region" description="Low complexity" evidence="7">
    <location>
        <begin position="489"/>
        <end position="499"/>
    </location>
</feature>
<feature type="compositionally biased region" description="Low complexity" evidence="7">
    <location>
        <begin position="356"/>
        <end position="377"/>
    </location>
</feature>
<dbReference type="SUPFAM" id="SSF57667">
    <property type="entry name" value="beta-beta-alpha zinc fingers"/>
    <property type="match status" value="4"/>
</dbReference>
<dbReference type="PANTHER" id="PTHR23067:SF8">
    <property type="entry name" value="ZINC FINGER PROTEIN 385B"/>
    <property type="match status" value="1"/>
</dbReference>
<feature type="compositionally biased region" description="Low complexity" evidence="7">
    <location>
        <begin position="581"/>
        <end position="613"/>
    </location>
</feature>
<feature type="domain" description="C2H2-type" evidence="8">
    <location>
        <begin position="510"/>
        <end position="532"/>
    </location>
</feature>
<feature type="region of interest" description="Disordered" evidence="7">
    <location>
        <begin position="147"/>
        <end position="198"/>
    </location>
</feature>
<accession>I3JIK3</accession>
<evidence type="ECO:0000256" key="4">
    <source>
        <dbReference type="ARBA" id="ARBA00022771"/>
    </source>
</evidence>
<dbReference type="PANTHER" id="PTHR23067">
    <property type="entry name" value="DOUBLE-STRANDED RNA-BINDING ZINC FINGER PROTEIN"/>
    <property type="match status" value="1"/>
</dbReference>
<dbReference type="GO" id="GO:0008270">
    <property type="term" value="F:zinc ion binding"/>
    <property type="evidence" value="ECO:0007669"/>
    <property type="project" value="UniProtKB-KW"/>
</dbReference>
<dbReference type="Gene3D" id="3.30.160.60">
    <property type="entry name" value="Classic Zinc Finger"/>
    <property type="match status" value="4"/>
</dbReference>
<dbReference type="OMA" id="SACSCEM"/>
<dbReference type="InterPro" id="IPR003604">
    <property type="entry name" value="Matrin/U1-like-C_Znf_C2H2"/>
</dbReference>
<dbReference type="SMART" id="SM00355">
    <property type="entry name" value="ZnF_C2H2"/>
    <property type="match status" value="4"/>
</dbReference>
<dbReference type="Pfam" id="PF12874">
    <property type="entry name" value="zf-met"/>
    <property type="match status" value="4"/>
</dbReference>
<evidence type="ECO:0000313" key="9">
    <source>
        <dbReference type="Ensembl" id="ENSONIP00000008697.2"/>
    </source>
</evidence>
<dbReference type="eggNOG" id="ENOG502QS7G">
    <property type="taxonomic scope" value="Eukaryota"/>
</dbReference>
<feature type="domain" description="C2H2-type" evidence="8">
    <location>
        <begin position="266"/>
        <end position="288"/>
    </location>
</feature>
<evidence type="ECO:0000313" key="10">
    <source>
        <dbReference type="Proteomes" id="UP000005207"/>
    </source>
</evidence>
<organism evidence="9 10">
    <name type="scientific">Oreochromis niloticus</name>
    <name type="common">Nile tilapia</name>
    <name type="synonym">Tilapia nilotica</name>
    <dbReference type="NCBI Taxonomy" id="8128"/>
    <lineage>
        <taxon>Eukaryota</taxon>
        <taxon>Metazoa</taxon>
        <taxon>Chordata</taxon>
        <taxon>Craniata</taxon>
        <taxon>Vertebrata</taxon>
        <taxon>Euteleostomi</taxon>
        <taxon>Actinopterygii</taxon>
        <taxon>Neopterygii</taxon>
        <taxon>Teleostei</taxon>
        <taxon>Neoteleostei</taxon>
        <taxon>Acanthomorphata</taxon>
        <taxon>Ovalentaria</taxon>
        <taxon>Cichlomorphae</taxon>
        <taxon>Cichliformes</taxon>
        <taxon>Cichlidae</taxon>
        <taxon>African cichlids</taxon>
        <taxon>Pseudocrenilabrinae</taxon>
        <taxon>Oreochromini</taxon>
        <taxon>Oreochromis</taxon>
    </lineage>
</organism>
<evidence type="ECO:0000259" key="8">
    <source>
        <dbReference type="PROSITE" id="PS00028"/>
    </source>
</evidence>
<reference evidence="9" key="2">
    <citation type="submission" date="2025-09" db="UniProtKB">
        <authorList>
            <consortium name="Ensembl"/>
        </authorList>
    </citation>
    <scope>IDENTIFICATION</scope>
</reference>
<dbReference type="HOGENOM" id="CLU_027876_0_0_1"/>
<feature type="compositionally biased region" description="Pro residues" evidence="7">
    <location>
        <begin position="378"/>
        <end position="388"/>
    </location>
</feature>
<evidence type="ECO:0000256" key="3">
    <source>
        <dbReference type="ARBA" id="ARBA00022737"/>
    </source>
</evidence>
<proteinExistence type="predicted"/>
<feature type="region of interest" description="Disordered" evidence="7">
    <location>
        <begin position="524"/>
        <end position="557"/>
    </location>
</feature>
<feature type="compositionally biased region" description="Basic and acidic residues" evidence="7">
    <location>
        <begin position="632"/>
        <end position="650"/>
    </location>
</feature>
<feature type="compositionally biased region" description="Low complexity" evidence="7">
    <location>
        <begin position="389"/>
        <end position="417"/>
    </location>
</feature>
<dbReference type="Ensembl" id="ENSONIT00000008702.2">
    <property type="protein sequence ID" value="ENSONIP00000008697.2"/>
    <property type="gene ID" value="ENSONIG00000006893.2"/>
</dbReference>
<dbReference type="SMART" id="SM00451">
    <property type="entry name" value="ZnF_U1"/>
    <property type="match status" value="4"/>
</dbReference>
<keyword evidence="5" id="KW-0862">Zinc</keyword>
<feature type="region of interest" description="Disordered" evidence="7">
    <location>
        <begin position="575"/>
        <end position="655"/>
    </location>
</feature>
<feature type="compositionally biased region" description="Low complexity" evidence="7">
    <location>
        <begin position="147"/>
        <end position="158"/>
    </location>
</feature>
<feature type="region of interest" description="Disordered" evidence="7">
    <location>
        <begin position="282"/>
        <end position="312"/>
    </location>
</feature>
<evidence type="ECO:0000256" key="2">
    <source>
        <dbReference type="ARBA" id="ARBA00022723"/>
    </source>
</evidence>
<keyword evidence="2" id="KW-0479">Metal-binding</keyword>
<dbReference type="PROSITE" id="PS00028">
    <property type="entry name" value="ZINC_FINGER_C2H2_1"/>
    <property type="match status" value="2"/>
</dbReference>
<gene>
    <name evidence="9" type="primary">znf385b</name>
</gene>
<keyword evidence="4" id="KW-0863">Zinc-finger</keyword>
<feature type="compositionally biased region" description="Polar residues" evidence="7">
    <location>
        <begin position="303"/>
        <end position="312"/>
    </location>
</feature>
<keyword evidence="3" id="KW-0677">Repeat</keyword>
<feature type="region of interest" description="Disordered" evidence="7">
    <location>
        <begin position="341"/>
        <end position="434"/>
    </location>
</feature>
<evidence type="ECO:0000256" key="6">
    <source>
        <dbReference type="ARBA" id="ARBA00023242"/>
    </source>
</evidence>
<keyword evidence="10" id="KW-1185">Reference proteome</keyword>
<feature type="compositionally biased region" description="Low complexity" evidence="7">
    <location>
        <begin position="539"/>
        <end position="548"/>
    </location>
</feature>
<dbReference type="GO" id="GO:0003676">
    <property type="term" value="F:nucleic acid binding"/>
    <property type="evidence" value="ECO:0007669"/>
    <property type="project" value="InterPro"/>
</dbReference>
<feature type="compositionally biased region" description="Polar residues" evidence="7">
    <location>
        <begin position="341"/>
        <end position="350"/>
    </location>
</feature>
<dbReference type="FunFam" id="3.30.160.60:FF:000293">
    <property type="entry name" value="zinc finger protein 385B isoform X3"/>
    <property type="match status" value="1"/>
</dbReference>
<feature type="compositionally biased region" description="Polar residues" evidence="7">
    <location>
        <begin position="159"/>
        <end position="171"/>
    </location>
</feature>
<dbReference type="InterPro" id="IPR051845">
    <property type="entry name" value="Znf385"/>
</dbReference>
<dbReference type="FunCoup" id="I3JIK3">
    <property type="interactions" value="333"/>
</dbReference>
<sequence length="692" mass="72353">MGWTIDDRSVKPHAGTHRAETRIGSVLIISEWYGADSASGVVRFKPSRTLLSLSIHPSSSSGMKTPLSPSQLLESGHIFGFGGMCQELMDTPIPTSISLSVPHSTSSGQSGTYSLCEVCNLQLTSGAQAQLHYNGRSHLRRVRQLQAGENGQQAGGAQSRSLPQVTGLNSQPGGLTPTPGLGSGLSAPSSTTAGSGSGAVGGALPGLIGATGPSVMMKPFLPFPVETTSPVGLFPNFNTMDPVQKAVINHTFGVTMVPKKKQVISCTVCQLRFNSDSQAEAHYRGSRHAKKLKSQENKAKAKLSNSAETNGSVCNPAGPAPLVSAVPAPFVSANSSTNQHTDFLSRTADSPSPVKSFLLPSTSPLSSSSPSSSRAGSEPPPSSPPSGLPAPGLSSSSSSSSSKASSASAPVTTSSCPAPLPTAPSQDASPSVESEEEKAKKLLYCSLCKVAVNSLSQLEAHNAGSKHKTMLEARSGAGPIKAYPRPGAKLKNGSSSGLKGSGLQNKTFHCQICDVHVNSEIQLKQHISSRRHKDRVAGKPSKPKYSPYNKQQRGSLTKELVKPALSPSFLSTPFAPPSSPLTPSLSLPPSSLSSSPLLTPTSSPSHLQSLSTLALRPLPPFSQPPSSVQHLDQSERAKDRFSSRRTDASRSRKSCQRTLTSDMLFVATTGTWETSALRLQGFKPATSSLREM</sequence>
<evidence type="ECO:0000256" key="5">
    <source>
        <dbReference type="ARBA" id="ARBA00022833"/>
    </source>
</evidence>
<dbReference type="AlphaFoldDB" id="I3JIK3"/>
<dbReference type="FunFam" id="3.30.160.60:FF:000276">
    <property type="entry name" value="zinc finger protein 385A isoform X3"/>
    <property type="match status" value="1"/>
</dbReference>
<keyword evidence="6" id="KW-0539">Nucleus</keyword>
<feature type="compositionally biased region" description="Polar residues" evidence="7">
    <location>
        <begin position="423"/>
        <end position="432"/>
    </location>
</feature>
<dbReference type="GeneTree" id="ENSGT00940000155611"/>
<dbReference type="InterPro" id="IPR036236">
    <property type="entry name" value="Znf_C2H2_sf"/>
</dbReference>
<feature type="compositionally biased region" description="Low complexity" evidence="7">
    <location>
        <begin position="172"/>
        <end position="194"/>
    </location>
</feature>
<dbReference type="Proteomes" id="UP000005207">
    <property type="component" value="Unplaced"/>
</dbReference>
<dbReference type="InterPro" id="IPR013087">
    <property type="entry name" value="Znf_C2H2_type"/>
</dbReference>
<comment type="subcellular location">
    <subcellularLocation>
        <location evidence="1">Nucleus</location>
    </subcellularLocation>
</comment>
<feature type="region of interest" description="Disordered" evidence="7">
    <location>
        <begin position="477"/>
        <end position="499"/>
    </location>
</feature>
<name>I3JIK3_ORENI</name>
<evidence type="ECO:0000256" key="7">
    <source>
        <dbReference type="SAM" id="MobiDB-lite"/>
    </source>
</evidence>